<sequence>MSLPARGAFAVASSPYVIGRFFHSSSVAPCHWSLVSFRCSCSWRRRQVENVRHLSLCPDSLRLKALCVRCRCCAREAVMPLWLSALRGVEVVKINLGVKTC</sequence>
<protein>
    <submittedName>
        <fullName evidence="1">Uncharacterized protein</fullName>
    </submittedName>
</protein>
<keyword evidence="2" id="KW-1185">Reference proteome</keyword>
<proteinExistence type="predicted"/>
<name>A0A9P4P853_9PLEO</name>
<dbReference type="EMBL" id="MU001510">
    <property type="protein sequence ID" value="KAF2439231.1"/>
    <property type="molecule type" value="Genomic_DNA"/>
</dbReference>
<comment type="caution">
    <text evidence="1">The sequence shown here is derived from an EMBL/GenBank/DDBJ whole genome shotgun (WGS) entry which is preliminary data.</text>
</comment>
<organism evidence="1 2">
    <name type="scientific">Karstenula rhodostoma CBS 690.94</name>
    <dbReference type="NCBI Taxonomy" id="1392251"/>
    <lineage>
        <taxon>Eukaryota</taxon>
        <taxon>Fungi</taxon>
        <taxon>Dikarya</taxon>
        <taxon>Ascomycota</taxon>
        <taxon>Pezizomycotina</taxon>
        <taxon>Dothideomycetes</taxon>
        <taxon>Pleosporomycetidae</taxon>
        <taxon>Pleosporales</taxon>
        <taxon>Massarineae</taxon>
        <taxon>Didymosphaeriaceae</taxon>
        <taxon>Karstenula</taxon>
    </lineage>
</organism>
<dbReference type="AlphaFoldDB" id="A0A9P4P853"/>
<reference evidence="1" key="1">
    <citation type="journal article" date="2020" name="Stud. Mycol.">
        <title>101 Dothideomycetes genomes: a test case for predicting lifestyles and emergence of pathogens.</title>
        <authorList>
            <person name="Haridas S."/>
            <person name="Albert R."/>
            <person name="Binder M."/>
            <person name="Bloem J."/>
            <person name="Labutti K."/>
            <person name="Salamov A."/>
            <person name="Andreopoulos B."/>
            <person name="Baker S."/>
            <person name="Barry K."/>
            <person name="Bills G."/>
            <person name="Bluhm B."/>
            <person name="Cannon C."/>
            <person name="Castanera R."/>
            <person name="Culley D."/>
            <person name="Daum C."/>
            <person name="Ezra D."/>
            <person name="Gonzalez J."/>
            <person name="Henrissat B."/>
            <person name="Kuo A."/>
            <person name="Liang C."/>
            <person name="Lipzen A."/>
            <person name="Lutzoni F."/>
            <person name="Magnuson J."/>
            <person name="Mondo S."/>
            <person name="Nolan M."/>
            <person name="Ohm R."/>
            <person name="Pangilinan J."/>
            <person name="Park H.-J."/>
            <person name="Ramirez L."/>
            <person name="Alfaro M."/>
            <person name="Sun H."/>
            <person name="Tritt A."/>
            <person name="Yoshinaga Y."/>
            <person name="Zwiers L.-H."/>
            <person name="Turgeon B."/>
            <person name="Goodwin S."/>
            <person name="Spatafora J."/>
            <person name="Crous P."/>
            <person name="Grigoriev I."/>
        </authorList>
    </citation>
    <scope>NUCLEOTIDE SEQUENCE</scope>
    <source>
        <strain evidence="1">CBS 690.94</strain>
    </source>
</reference>
<accession>A0A9P4P853</accession>
<evidence type="ECO:0000313" key="1">
    <source>
        <dbReference type="EMBL" id="KAF2439231.1"/>
    </source>
</evidence>
<dbReference type="Proteomes" id="UP000799764">
    <property type="component" value="Unassembled WGS sequence"/>
</dbReference>
<evidence type="ECO:0000313" key="2">
    <source>
        <dbReference type="Proteomes" id="UP000799764"/>
    </source>
</evidence>
<gene>
    <name evidence="1" type="ORF">P171DRAFT_133698</name>
</gene>